<protein>
    <submittedName>
        <fullName evidence="2">Uncharacterized protein</fullName>
    </submittedName>
</protein>
<dbReference type="Proteomes" id="UP000257109">
    <property type="component" value="Unassembled WGS sequence"/>
</dbReference>
<feature type="non-terminal residue" evidence="2">
    <location>
        <position position="1"/>
    </location>
</feature>
<keyword evidence="1" id="KW-0732">Signal</keyword>
<reference evidence="2" key="1">
    <citation type="submission" date="2018-05" db="EMBL/GenBank/DDBJ databases">
        <title>Draft genome of Mucuna pruriens seed.</title>
        <authorList>
            <person name="Nnadi N.E."/>
            <person name="Vos R."/>
            <person name="Hasami M.H."/>
            <person name="Devisetty U.K."/>
            <person name="Aguiy J.C."/>
        </authorList>
    </citation>
    <scope>NUCLEOTIDE SEQUENCE [LARGE SCALE GENOMIC DNA]</scope>
    <source>
        <strain evidence="2">JCA_2017</strain>
    </source>
</reference>
<gene>
    <name evidence="2" type="ORF">CR513_02944</name>
</gene>
<evidence type="ECO:0000256" key="1">
    <source>
        <dbReference type="SAM" id="SignalP"/>
    </source>
</evidence>
<keyword evidence="3" id="KW-1185">Reference proteome</keyword>
<organism evidence="2 3">
    <name type="scientific">Mucuna pruriens</name>
    <name type="common">Velvet bean</name>
    <name type="synonym">Dolichos pruriens</name>
    <dbReference type="NCBI Taxonomy" id="157652"/>
    <lineage>
        <taxon>Eukaryota</taxon>
        <taxon>Viridiplantae</taxon>
        <taxon>Streptophyta</taxon>
        <taxon>Embryophyta</taxon>
        <taxon>Tracheophyta</taxon>
        <taxon>Spermatophyta</taxon>
        <taxon>Magnoliopsida</taxon>
        <taxon>eudicotyledons</taxon>
        <taxon>Gunneridae</taxon>
        <taxon>Pentapetalae</taxon>
        <taxon>rosids</taxon>
        <taxon>fabids</taxon>
        <taxon>Fabales</taxon>
        <taxon>Fabaceae</taxon>
        <taxon>Papilionoideae</taxon>
        <taxon>50 kb inversion clade</taxon>
        <taxon>NPAAA clade</taxon>
        <taxon>indigoferoid/millettioid clade</taxon>
        <taxon>Phaseoleae</taxon>
        <taxon>Mucuna</taxon>
    </lineage>
</organism>
<accession>A0A371IB94</accession>
<feature type="chain" id="PRO_5016818839" evidence="1">
    <location>
        <begin position="19"/>
        <end position="70"/>
    </location>
</feature>
<evidence type="ECO:0000313" key="3">
    <source>
        <dbReference type="Proteomes" id="UP000257109"/>
    </source>
</evidence>
<dbReference type="EMBL" id="QJKJ01000497">
    <property type="protein sequence ID" value="RDY12290.1"/>
    <property type="molecule type" value="Genomic_DNA"/>
</dbReference>
<proteinExistence type="predicted"/>
<dbReference type="AlphaFoldDB" id="A0A371IB94"/>
<sequence>MMFGILFVIYSVAKLVEIFLIPKLDHSKHISRTSNPLVYAILPLQDGTTNNTILAQEIIHHMHRFKAKNE</sequence>
<feature type="signal peptide" evidence="1">
    <location>
        <begin position="1"/>
        <end position="18"/>
    </location>
</feature>
<evidence type="ECO:0000313" key="2">
    <source>
        <dbReference type="EMBL" id="RDY12290.1"/>
    </source>
</evidence>
<comment type="caution">
    <text evidence="2">The sequence shown here is derived from an EMBL/GenBank/DDBJ whole genome shotgun (WGS) entry which is preliminary data.</text>
</comment>
<name>A0A371IB94_MUCPR</name>